<dbReference type="FunFam" id="3.40.50.150:FF:000041">
    <property type="entry name" value="Ribosomal RNA small subunit methyltransferase G"/>
    <property type="match status" value="1"/>
</dbReference>
<proteinExistence type="inferred from homology"/>
<dbReference type="Gene3D" id="3.40.50.150">
    <property type="entry name" value="Vaccinia Virus protein VP39"/>
    <property type="match status" value="1"/>
</dbReference>
<feature type="binding site" evidence="6">
    <location>
        <position position="83"/>
    </location>
    <ligand>
        <name>S-adenosyl-L-methionine</name>
        <dbReference type="ChEBI" id="CHEBI:59789"/>
    </ligand>
</feature>
<keyword evidence="2 6" id="KW-0698">rRNA processing</keyword>
<dbReference type="AlphaFoldDB" id="E4KR50"/>
<dbReference type="GO" id="GO:0005829">
    <property type="term" value="C:cytosol"/>
    <property type="evidence" value="ECO:0007669"/>
    <property type="project" value="TreeGrafter"/>
</dbReference>
<feature type="binding site" evidence="6">
    <location>
        <position position="78"/>
    </location>
    <ligand>
        <name>S-adenosyl-L-methionine</name>
        <dbReference type="ChEBI" id="CHEBI:59789"/>
    </ligand>
</feature>
<dbReference type="PANTHER" id="PTHR31760:SF0">
    <property type="entry name" value="S-ADENOSYL-L-METHIONINE-DEPENDENT METHYLTRANSFERASES SUPERFAMILY PROTEIN"/>
    <property type="match status" value="1"/>
</dbReference>
<keyword evidence="1 6" id="KW-0963">Cytoplasm</keyword>
<dbReference type="NCBIfam" id="TIGR00138">
    <property type="entry name" value="rsmG_gidB"/>
    <property type="match status" value="1"/>
</dbReference>
<organism evidence="7 8">
    <name type="scientific">Eremococcus coleocola ACS-139-V-Col8</name>
    <dbReference type="NCBI Taxonomy" id="908337"/>
    <lineage>
        <taxon>Bacteria</taxon>
        <taxon>Bacillati</taxon>
        <taxon>Bacillota</taxon>
        <taxon>Bacilli</taxon>
        <taxon>Lactobacillales</taxon>
        <taxon>Aerococcaceae</taxon>
        <taxon>Eremococcus</taxon>
    </lineage>
</organism>
<evidence type="ECO:0000256" key="1">
    <source>
        <dbReference type="ARBA" id="ARBA00022490"/>
    </source>
</evidence>
<name>E4KR50_9LACT</name>
<accession>E4KR50</accession>
<keyword evidence="4 6" id="KW-0808">Transferase</keyword>
<dbReference type="HAMAP" id="MF_00074">
    <property type="entry name" value="16SrRNA_methyltr_G"/>
    <property type="match status" value="1"/>
</dbReference>
<gene>
    <name evidence="7" type="primary">gidB</name>
    <name evidence="6" type="synonym">rsmG</name>
    <name evidence="7" type="ORF">HMPREF9257_0766</name>
</gene>
<comment type="caution">
    <text evidence="6">Lacks conserved residue(s) required for the propagation of feature annotation.</text>
</comment>
<dbReference type="CDD" id="cd02440">
    <property type="entry name" value="AdoMet_MTases"/>
    <property type="match status" value="1"/>
</dbReference>
<evidence type="ECO:0000313" key="7">
    <source>
        <dbReference type="EMBL" id="EFR30802.1"/>
    </source>
</evidence>
<dbReference type="RefSeq" id="WP_006418962.1">
    <property type="nucleotide sequence ID" value="NZ_AENN01000017.1"/>
</dbReference>
<comment type="similarity">
    <text evidence="6">Belongs to the methyltransferase superfamily. RNA methyltransferase RsmG family.</text>
</comment>
<evidence type="ECO:0000256" key="6">
    <source>
        <dbReference type="HAMAP-Rule" id="MF_00074"/>
    </source>
</evidence>
<dbReference type="eggNOG" id="COG0357">
    <property type="taxonomic scope" value="Bacteria"/>
</dbReference>
<dbReference type="InterPro" id="IPR003682">
    <property type="entry name" value="rRNA_ssu_MeTfrase_G"/>
</dbReference>
<dbReference type="PANTHER" id="PTHR31760">
    <property type="entry name" value="S-ADENOSYL-L-METHIONINE-DEPENDENT METHYLTRANSFERASES SUPERFAMILY PROTEIN"/>
    <property type="match status" value="1"/>
</dbReference>
<comment type="subcellular location">
    <subcellularLocation>
        <location evidence="6">Cytoplasm</location>
    </subcellularLocation>
</comment>
<dbReference type="OrthoDB" id="9808773at2"/>
<dbReference type="EC" id="2.1.1.-" evidence="6"/>
<feature type="binding site" evidence="6">
    <location>
        <begin position="129"/>
        <end position="130"/>
    </location>
    <ligand>
        <name>S-adenosyl-L-methionine</name>
        <dbReference type="ChEBI" id="CHEBI:59789"/>
    </ligand>
</feature>
<dbReference type="STRING" id="908337.HMPREF9257_0766"/>
<dbReference type="PIRSF" id="PIRSF003078">
    <property type="entry name" value="GidB"/>
    <property type="match status" value="1"/>
</dbReference>
<dbReference type="Pfam" id="PF02527">
    <property type="entry name" value="GidB"/>
    <property type="match status" value="1"/>
</dbReference>
<evidence type="ECO:0000256" key="4">
    <source>
        <dbReference type="ARBA" id="ARBA00022679"/>
    </source>
</evidence>
<dbReference type="EMBL" id="AENN01000017">
    <property type="protein sequence ID" value="EFR30802.1"/>
    <property type="molecule type" value="Genomic_DNA"/>
</dbReference>
<sequence>MTPEEFVEALDAKGINLDSRQIQQFESYYQFLVEWNQKINLTAITEQKEVYLKHFYDSLAPLWLTDKIQADKALIDIGAGAGFPSIPLAIAQPGLRVTIVDSLNKRIKFLEVLVEALGLDQVQALHGRAEDLGQDKRYRQNFDLVTARAVAQLNVLAEYCLPFAKKGGYFLALKAQKTQTEIDQAQAAIKVLGAKLEDVLSDVLPGQGDERTIVVIKKTLDTPNKYPRKAGKPAKQPLK</sequence>
<evidence type="ECO:0000256" key="3">
    <source>
        <dbReference type="ARBA" id="ARBA00022603"/>
    </source>
</evidence>
<evidence type="ECO:0000256" key="5">
    <source>
        <dbReference type="ARBA" id="ARBA00022691"/>
    </source>
</evidence>
<keyword evidence="3 6" id="KW-0489">Methyltransferase</keyword>
<feature type="binding site" evidence="6">
    <location>
        <position position="148"/>
    </location>
    <ligand>
        <name>S-adenosyl-L-methionine</name>
        <dbReference type="ChEBI" id="CHEBI:59789"/>
    </ligand>
</feature>
<reference evidence="7 8" key="1">
    <citation type="submission" date="2010-10" db="EMBL/GenBank/DDBJ databases">
        <authorList>
            <person name="Durkin A.S."/>
            <person name="Madupu R."/>
            <person name="Torralba M."/>
            <person name="Gillis M."/>
            <person name="Methe B."/>
            <person name="Sutton G."/>
            <person name="Nelson K.E."/>
        </authorList>
    </citation>
    <scope>NUCLEOTIDE SEQUENCE [LARGE SCALE GENOMIC DNA]</scope>
    <source>
        <strain evidence="7 8">ACS-139-V-Col8</strain>
    </source>
</reference>
<keyword evidence="5 6" id="KW-0949">S-adenosyl-L-methionine</keyword>
<evidence type="ECO:0000313" key="8">
    <source>
        <dbReference type="Proteomes" id="UP000005990"/>
    </source>
</evidence>
<dbReference type="Proteomes" id="UP000005990">
    <property type="component" value="Unassembled WGS sequence"/>
</dbReference>
<dbReference type="SUPFAM" id="SSF53335">
    <property type="entry name" value="S-adenosyl-L-methionine-dependent methyltransferases"/>
    <property type="match status" value="1"/>
</dbReference>
<dbReference type="InterPro" id="IPR029063">
    <property type="entry name" value="SAM-dependent_MTases_sf"/>
</dbReference>
<comment type="caution">
    <text evidence="7">The sequence shown here is derived from an EMBL/GenBank/DDBJ whole genome shotgun (WGS) entry which is preliminary data.</text>
</comment>
<evidence type="ECO:0000256" key="2">
    <source>
        <dbReference type="ARBA" id="ARBA00022552"/>
    </source>
</evidence>
<keyword evidence="8" id="KW-1185">Reference proteome</keyword>
<comment type="function">
    <text evidence="6">Specifically methylates the N7 position of a guanine in 16S rRNA.</text>
</comment>
<dbReference type="GO" id="GO:0070043">
    <property type="term" value="F:rRNA (guanine-N7-)-methyltransferase activity"/>
    <property type="evidence" value="ECO:0007669"/>
    <property type="project" value="UniProtKB-UniRule"/>
</dbReference>
<protein>
    <recommendedName>
        <fullName evidence="6">Ribosomal RNA small subunit methyltransferase G</fullName>
        <ecNumber evidence="6">2.1.1.-</ecNumber>
    </recommendedName>
    <alternativeName>
        <fullName evidence="6">16S rRNA 7-methylguanosine methyltransferase</fullName>
        <shortName evidence="6">16S rRNA m7G methyltransferase</shortName>
    </alternativeName>
</protein>